<dbReference type="PRINTS" id="PR00344">
    <property type="entry name" value="BCTRLSENSOR"/>
</dbReference>
<dbReference type="InterPro" id="IPR036890">
    <property type="entry name" value="HATPase_C_sf"/>
</dbReference>
<dbReference type="InterPro" id="IPR005467">
    <property type="entry name" value="His_kinase_dom"/>
</dbReference>
<organism evidence="7 8">
    <name type="scientific">Natronolimnobius baerhuensis</name>
    <dbReference type="NCBI Taxonomy" id="253108"/>
    <lineage>
        <taxon>Archaea</taxon>
        <taxon>Methanobacteriati</taxon>
        <taxon>Methanobacteriota</taxon>
        <taxon>Stenosarchaea group</taxon>
        <taxon>Halobacteria</taxon>
        <taxon>Halobacteriales</taxon>
        <taxon>Natrialbaceae</taxon>
        <taxon>Natronolimnobius</taxon>
    </lineage>
</organism>
<accession>A0A202ED53</accession>
<dbReference type="Gene3D" id="1.10.287.130">
    <property type="match status" value="1"/>
</dbReference>
<dbReference type="EMBL" id="MWPH01000001">
    <property type="protein sequence ID" value="OVE86118.1"/>
    <property type="molecule type" value="Genomic_DNA"/>
</dbReference>
<dbReference type="PROSITE" id="PS50109">
    <property type="entry name" value="HIS_KIN"/>
    <property type="match status" value="1"/>
</dbReference>
<dbReference type="InterPro" id="IPR036097">
    <property type="entry name" value="HisK_dim/P_sf"/>
</dbReference>
<evidence type="ECO:0000259" key="6">
    <source>
        <dbReference type="PROSITE" id="PS50109"/>
    </source>
</evidence>
<keyword evidence="4" id="KW-0808">Transferase</keyword>
<dbReference type="InterPro" id="IPR004358">
    <property type="entry name" value="Sig_transdc_His_kin-like_C"/>
</dbReference>
<keyword evidence="3" id="KW-0597">Phosphoprotein</keyword>
<dbReference type="SMART" id="SM00388">
    <property type="entry name" value="HisKA"/>
    <property type="match status" value="1"/>
</dbReference>
<dbReference type="Pfam" id="PF14417">
    <property type="entry name" value="MEDS"/>
    <property type="match status" value="1"/>
</dbReference>
<evidence type="ECO:0000313" key="7">
    <source>
        <dbReference type="EMBL" id="OVE86118.1"/>
    </source>
</evidence>
<keyword evidence="5 7" id="KW-0418">Kinase</keyword>
<dbReference type="PANTHER" id="PTHR43304:SF1">
    <property type="entry name" value="PAC DOMAIN-CONTAINING PROTEIN"/>
    <property type="match status" value="1"/>
</dbReference>
<dbReference type="Gene3D" id="3.30.565.10">
    <property type="entry name" value="Histidine kinase-like ATPase, C-terminal domain"/>
    <property type="match status" value="1"/>
</dbReference>
<proteinExistence type="predicted"/>
<feature type="domain" description="Histidine kinase" evidence="6">
    <location>
        <begin position="437"/>
        <end position="648"/>
    </location>
</feature>
<dbReference type="SUPFAM" id="SSF55781">
    <property type="entry name" value="GAF domain-like"/>
    <property type="match status" value="1"/>
</dbReference>
<evidence type="ECO:0000256" key="5">
    <source>
        <dbReference type="ARBA" id="ARBA00022777"/>
    </source>
</evidence>
<dbReference type="Pfam" id="PF02518">
    <property type="entry name" value="HATPase_c"/>
    <property type="match status" value="1"/>
</dbReference>
<evidence type="ECO:0000256" key="3">
    <source>
        <dbReference type="ARBA" id="ARBA00022553"/>
    </source>
</evidence>
<dbReference type="AlphaFoldDB" id="A0A202ED53"/>
<dbReference type="PANTHER" id="PTHR43304">
    <property type="entry name" value="PHYTOCHROME-LIKE PROTEIN CPH1"/>
    <property type="match status" value="1"/>
</dbReference>
<evidence type="ECO:0000256" key="1">
    <source>
        <dbReference type="ARBA" id="ARBA00000085"/>
    </source>
</evidence>
<dbReference type="GO" id="GO:0000155">
    <property type="term" value="F:phosphorelay sensor kinase activity"/>
    <property type="evidence" value="ECO:0007669"/>
    <property type="project" value="InterPro"/>
</dbReference>
<dbReference type="InterPro" id="IPR025847">
    <property type="entry name" value="MEDS_domain"/>
</dbReference>
<sequence length="650" mass="73360">MSQPLQSTQSDVLDLESPLDALQQSPQFNGPVESPNGEFCNDHFALIYESRDEQFAAAVPFIQQGLERGEHCLYVLDEASEPAVRDALQSGGIDVDDAVESGALAFATIQETYLENGSFDADEMMDHYAERIEAATAEFEALRLAAEMDWILEADVSTTECMAYESKVNALFDNRDAIAVCQYNREAFPPGVLCDVIRVHPHLIYDSTVCHNFYYTPPEEFCEGGRSSKYELERMLGTLLDRSKAKSALQEREQYLQRQNQITADPDRAFEDKLQALFDLGCERFNLEIGGMAFVDVDSDWFKLEHVSTDEHEHFQTDIELPLSETYCTAATDIQSVGSVTSPESDGYDDITVYQEFGIQTYFGAYIGVDGGTDRTFFFLDSDSRSEPFTADESAFLQSMSQWVKYELEQHQRERELERTVDRLETSNERLEQFAYAASHDLQEPLRMVSSYLQLIDRRADLDADTEEFLEFAVDGADRMREMIDGLLTYSRIETRGKPFEPVELADVFADACENLQFKLEGSNAQLSVGSLPRVEGDPTQLRQVFQNLLSNAVKYAGQQPPRIEVTARKDGTQWVISVHDEGIGIHPDDQDQIFEIFDRLHSRSEYDGAGIGLALCERIVERHGGQIWVDSDVGEDSTFSFTLPATTDQ</sequence>
<dbReference type="SMART" id="SM00387">
    <property type="entry name" value="HATPase_c"/>
    <property type="match status" value="1"/>
</dbReference>
<dbReference type="InterPro" id="IPR052162">
    <property type="entry name" value="Sensor_kinase/Photoreceptor"/>
</dbReference>
<comment type="caution">
    <text evidence="7">The sequence shown here is derived from an EMBL/GenBank/DDBJ whole genome shotgun (WGS) entry which is preliminary data.</text>
</comment>
<gene>
    <name evidence="7" type="ORF">B2G88_04815</name>
</gene>
<dbReference type="FunFam" id="3.30.565.10:FF:000006">
    <property type="entry name" value="Sensor histidine kinase WalK"/>
    <property type="match status" value="1"/>
</dbReference>
<reference evidence="7 8" key="1">
    <citation type="submission" date="2017-02" db="EMBL/GenBank/DDBJ databases">
        <title>Natronthermophilus aegyptiacus gen. nov.,sp. nov., an aerobic, extremely halophilic alkalithermophilic archaeon isolated from the athalassohaline Wadi An Natrun, Egypt.</title>
        <authorList>
            <person name="Zhao B."/>
        </authorList>
    </citation>
    <scope>NUCLEOTIDE SEQUENCE [LARGE SCALE GENOMIC DNA]</scope>
    <source>
        <strain evidence="7 8">CGMCC 1.3597</strain>
    </source>
</reference>
<dbReference type="InterPro" id="IPR003594">
    <property type="entry name" value="HATPase_dom"/>
</dbReference>
<name>A0A202ED53_9EURY</name>
<dbReference type="Pfam" id="PF00512">
    <property type="entry name" value="HisKA"/>
    <property type="match status" value="1"/>
</dbReference>
<dbReference type="SUPFAM" id="SSF55874">
    <property type="entry name" value="ATPase domain of HSP90 chaperone/DNA topoisomerase II/histidine kinase"/>
    <property type="match status" value="1"/>
</dbReference>
<dbReference type="CDD" id="cd00082">
    <property type="entry name" value="HisKA"/>
    <property type="match status" value="1"/>
</dbReference>
<evidence type="ECO:0000256" key="2">
    <source>
        <dbReference type="ARBA" id="ARBA00012438"/>
    </source>
</evidence>
<comment type="catalytic activity">
    <reaction evidence="1">
        <text>ATP + protein L-histidine = ADP + protein N-phospho-L-histidine.</text>
        <dbReference type="EC" id="2.7.13.3"/>
    </reaction>
</comment>
<dbReference type="RefSeq" id="WP_087714113.1">
    <property type="nucleotide sequence ID" value="NZ_MWPH01000001.1"/>
</dbReference>
<dbReference type="SUPFAM" id="SSF47384">
    <property type="entry name" value="Homodimeric domain of signal transducing histidine kinase"/>
    <property type="match status" value="1"/>
</dbReference>
<keyword evidence="8" id="KW-1185">Reference proteome</keyword>
<dbReference type="OrthoDB" id="106630at2157"/>
<dbReference type="EC" id="2.7.13.3" evidence="2"/>
<dbReference type="InterPro" id="IPR003661">
    <property type="entry name" value="HisK_dim/P_dom"/>
</dbReference>
<protein>
    <recommendedName>
        <fullName evidence="2">histidine kinase</fullName>
        <ecNumber evidence="2">2.7.13.3</ecNumber>
    </recommendedName>
</protein>
<evidence type="ECO:0000256" key="4">
    <source>
        <dbReference type="ARBA" id="ARBA00022679"/>
    </source>
</evidence>
<dbReference type="Proteomes" id="UP000196084">
    <property type="component" value="Unassembled WGS sequence"/>
</dbReference>
<evidence type="ECO:0000313" key="8">
    <source>
        <dbReference type="Proteomes" id="UP000196084"/>
    </source>
</evidence>